<name>A0A0V1C6D1_TRIBR</name>
<dbReference type="InterPro" id="IPR005312">
    <property type="entry name" value="DUF1759"/>
</dbReference>
<gene>
    <name evidence="2" type="ORF">T03_4955</name>
</gene>
<feature type="region of interest" description="Disordered" evidence="1">
    <location>
        <begin position="1"/>
        <end position="20"/>
    </location>
</feature>
<sequence>MPLSNIIGKPPGPRRAKNSMEIHPPKVTLSKFTGKFEANVHKRSDLDNATKFTYLLSNTEGTARNAIEGIPLTPENYTQKVIREHLAARWKEPACREMTAQGIQSFMDEVTKHLRCLTALDRDPFAGRQPVSEVLMPMLLDKPDAAEDEDNLQKFLEFAQWQANLLAKSKGEDAKPPAAKSEHRPPSPRESTGSSGSDRSRPGLFAVRSTSGKGLQTARQWYKQTSWLREVGLENYWLSLLPVFQRDELGSVDEPSRSATEGRSSEGLIRTVVKGIRITVRDNGNSSGVMYRCSRRRPTTNNCCEGKNKDKEDKEDEEEEQSYHMLTGT</sequence>
<evidence type="ECO:0000313" key="3">
    <source>
        <dbReference type="Proteomes" id="UP000054653"/>
    </source>
</evidence>
<reference evidence="2 3" key="1">
    <citation type="submission" date="2015-01" db="EMBL/GenBank/DDBJ databases">
        <title>Evolution of Trichinella species and genotypes.</title>
        <authorList>
            <person name="Korhonen P.K."/>
            <person name="Edoardo P."/>
            <person name="Giuseppe L.R."/>
            <person name="Gasser R.B."/>
        </authorList>
    </citation>
    <scope>NUCLEOTIDE SEQUENCE [LARGE SCALE GENOMIC DNA]</scope>
    <source>
        <strain evidence="2">ISS120</strain>
    </source>
</reference>
<comment type="caution">
    <text evidence="2">The sequence shown here is derived from an EMBL/GenBank/DDBJ whole genome shotgun (WGS) entry which is preliminary data.</text>
</comment>
<feature type="region of interest" description="Disordered" evidence="1">
    <location>
        <begin position="299"/>
        <end position="329"/>
    </location>
</feature>
<dbReference type="Proteomes" id="UP000054653">
    <property type="component" value="Unassembled WGS sequence"/>
</dbReference>
<protein>
    <submittedName>
        <fullName evidence="2">Uncharacterized protein</fullName>
    </submittedName>
</protein>
<organism evidence="2 3">
    <name type="scientific">Trichinella britovi</name>
    <name type="common">Parasitic roundworm</name>
    <dbReference type="NCBI Taxonomy" id="45882"/>
    <lineage>
        <taxon>Eukaryota</taxon>
        <taxon>Metazoa</taxon>
        <taxon>Ecdysozoa</taxon>
        <taxon>Nematoda</taxon>
        <taxon>Enoplea</taxon>
        <taxon>Dorylaimia</taxon>
        <taxon>Trichinellida</taxon>
        <taxon>Trichinellidae</taxon>
        <taxon>Trichinella</taxon>
    </lineage>
</organism>
<dbReference type="Pfam" id="PF03564">
    <property type="entry name" value="DUF1759"/>
    <property type="match status" value="1"/>
</dbReference>
<feature type="region of interest" description="Disordered" evidence="1">
    <location>
        <begin position="169"/>
        <end position="211"/>
    </location>
</feature>
<accession>A0A0V1C6D1</accession>
<keyword evidence="3" id="KW-1185">Reference proteome</keyword>
<dbReference type="AlphaFoldDB" id="A0A0V1C6D1"/>
<proteinExistence type="predicted"/>
<dbReference type="EMBL" id="JYDI01000467">
    <property type="protein sequence ID" value="KRY44847.1"/>
    <property type="molecule type" value="Genomic_DNA"/>
</dbReference>
<feature type="compositionally biased region" description="Basic and acidic residues" evidence="1">
    <location>
        <begin position="169"/>
        <end position="187"/>
    </location>
</feature>
<evidence type="ECO:0000313" key="2">
    <source>
        <dbReference type="EMBL" id="KRY44847.1"/>
    </source>
</evidence>
<evidence type="ECO:0000256" key="1">
    <source>
        <dbReference type="SAM" id="MobiDB-lite"/>
    </source>
</evidence>